<dbReference type="SUPFAM" id="SSF55874">
    <property type="entry name" value="ATPase domain of HSP90 chaperone/DNA topoisomerase II/histidine kinase"/>
    <property type="match status" value="1"/>
</dbReference>
<protein>
    <submittedName>
        <fullName evidence="2">Histidine kinase-, DNA gyrase B-, and HSP90-like ATPase</fullName>
    </submittedName>
</protein>
<accession>A0A1M6C8D9</accession>
<dbReference type="InterPro" id="IPR003594">
    <property type="entry name" value="HATPase_dom"/>
</dbReference>
<sequence length="274" mass="31619">MVTYFIEKPDSTILMDFSGLKFIYPDYALMILCSIKHLEDLGIKVSGTIRYSDNEAVGYLSRMRFFSSLSVKIPQSLKREYPDSFVHIQEYNEGNQVEVLESILRILRANSDMEDDVYASLDYCFNEVLDNVLNHSTKDKGWVVGQYFPNLNSIRLMVCDYGIGIREALKEKYNFSGEKALLSCIEEGVTNGKGQGHGLFATSEFIKMNKGWLSIISGEYKLDYNENRIIVTPCSNWQGTCVYMRINTNIKVDYKKFTGKYYDYKEHLFGKMFT</sequence>
<reference evidence="3" key="1">
    <citation type="submission" date="2016-11" db="EMBL/GenBank/DDBJ databases">
        <authorList>
            <person name="Varghese N."/>
            <person name="Submissions S."/>
        </authorList>
    </citation>
    <scope>NUCLEOTIDE SEQUENCE [LARGE SCALE GENOMIC DNA]</scope>
    <source>
        <strain evidence="3">DSM 19858</strain>
    </source>
</reference>
<feature type="domain" description="Histidine kinase/HSP90-like ATPase" evidence="1">
    <location>
        <begin position="120"/>
        <end position="245"/>
    </location>
</feature>
<gene>
    <name evidence="2" type="ORF">SAMN04488513_101680</name>
</gene>
<keyword evidence="3" id="KW-1185">Reference proteome</keyword>
<dbReference type="Gene3D" id="3.30.565.10">
    <property type="entry name" value="Histidine kinase-like ATPase, C-terminal domain"/>
    <property type="match status" value="1"/>
</dbReference>
<dbReference type="AlphaFoldDB" id="A0A1M6C8D9"/>
<name>A0A1M6C8D9_9FLAO</name>
<evidence type="ECO:0000313" key="2">
    <source>
        <dbReference type="EMBL" id="SHI57290.1"/>
    </source>
</evidence>
<dbReference type="GO" id="GO:0016301">
    <property type="term" value="F:kinase activity"/>
    <property type="evidence" value="ECO:0007669"/>
    <property type="project" value="UniProtKB-KW"/>
</dbReference>
<dbReference type="Pfam" id="PF02518">
    <property type="entry name" value="HATPase_c"/>
    <property type="match status" value="1"/>
</dbReference>
<dbReference type="EMBL" id="FQYU01000001">
    <property type="protein sequence ID" value="SHI57290.1"/>
    <property type="molecule type" value="Genomic_DNA"/>
</dbReference>
<dbReference type="Proteomes" id="UP000184543">
    <property type="component" value="Unassembled WGS sequence"/>
</dbReference>
<dbReference type="STRING" id="192903.SAMN04488513_101680"/>
<keyword evidence="2" id="KW-0808">Transferase</keyword>
<dbReference type="InterPro" id="IPR036890">
    <property type="entry name" value="HATPase_C_sf"/>
</dbReference>
<organism evidence="2 3">
    <name type="scientific">Pseudozobellia thermophila</name>
    <dbReference type="NCBI Taxonomy" id="192903"/>
    <lineage>
        <taxon>Bacteria</taxon>
        <taxon>Pseudomonadati</taxon>
        <taxon>Bacteroidota</taxon>
        <taxon>Flavobacteriia</taxon>
        <taxon>Flavobacteriales</taxon>
        <taxon>Flavobacteriaceae</taxon>
        <taxon>Pseudozobellia</taxon>
    </lineage>
</organism>
<keyword evidence="2" id="KW-0418">Kinase</keyword>
<evidence type="ECO:0000313" key="3">
    <source>
        <dbReference type="Proteomes" id="UP000184543"/>
    </source>
</evidence>
<evidence type="ECO:0000259" key="1">
    <source>
        <dbReference type="Pfam" id="PF02518"/>
    </source>
</evidence>
<proteinExistence type="predicted"/>